<proteinExistence type="predicted"/>
<protein>
    <submittedName>
        <fullName evidence="1">Uncharacterized protein</fullName>
    </submittedName>
</protein>
<organism evidence="1 2">
    <name type="scientific">Mytilus coruscus</name>
    <name type="common">Sea mussel</name>
    <dbReference type="NCBI Taxonomy" id="42192"/>
    <lineage>
        <taxon>Eukaryota</taxon>
        <taxon>Metazoa</taxon>
        <taxon>Spiralia</taxon>
        <taxon>Lophotrochozoa</taxon>
        <taxon>Mollusca</taxon>
        <taxon>Bivalvia</taxon>
        <taxon>Autobranchia</taxon>
        <taxon>Pteriomorphia</taxon>
        <taxon>Mytilida</taxon>
        <taxon>Mytiloidea</taxon>
        <taxon>Mytilidae</taxon>
        <taxon>Mytilinae</taxon>
        <taxon>Mytilus</taxon>
    </lineage>
</organism>
<evidence type="ECO:0000313" key="2">
    <source>
        <dbReference type="Proteomes" id="UP000507470"/>
    </source>
</evidence>
<accession>A0A6J8DFM6</accession>
<evidence type="ECO:0000313" key="1">
    <source>
        <dbReference type="EMBL" id="CAC5407453.1"/>
    </source>
</evidence>
<name>A0A6J8DFM6_MYTCO</name>
<reference evidence="1 2" key="1">
    <citation type="submission" date="2020-06" db="EMBL/GenBank/DDBJ databases">
        <authorList>
            <person name="Li R."/>
            <person name="Bekaert M."/>
        </authorList>
    </citation>
    <scope>NUCLEOTIDE SEQUENCE [LARGE SCALE GENOMIC DNA]</scope>
    <source>
        <strain evidence="2">wild</strain>
    </source>
</reference>
<dbReference type="Proteomes" id="UP000507470">
    <property type="component" value="Unassembled WGS sequence"/>
</dbReference>
<dbReference type="AlphaFoldDB" id="A0A6J8DFM6"/>
<dbReference type="EMBL" id="CACVKT020007419">
    <property type="protein sequence ID" value="CAC5407453.1"/>
    <property type="molecule type" value="Genomic_DNA"/>
</dbReference>
<gene>
    <name evidence="1" type="ORF">MCOR_40930</name>
</gene>
<dbReference type="OrthoDB" id="6161381at2759"/>
<sequence>MQSPCPDGCRLQINPLSRILQCYCSGRSPTTAPTPITTADQSTTIKIIKDAPTKTTADLSTFDSVSVVSIKDQTSTSNDVDKSTESVSPLHSTDKLTTHALTTTLLTRRPAIASFLKPNTTQLFTTLTTSAPTIKPTQDICAILCARQQGGDACHCSKPGLPG</sequence>
<keyword evidence="2" id="KW-1185">Reference proteome</keyword>